<comment type="catalytic activity">
    <reaction evidence="19">
        <text>a 5'-end triphospho-adenylyl-adenylyl-cytidylyl-adenosine in mRNA + GDP + H(+) = a 5'-end (5'-triphosphoguanosine)-adenylyl-adenylyl-cytidylyl-adenosine in mRNA + diphosphate</text>
        <dbReference type="Rhea" id="RHEA:65436"/>
        <dbReference type="Rhea" id="RHEA-COMP:16797"/>
        <dbReference type="Rhea" id="RHEA-COMP:16799"/>
        <dbReference type="ChEBI" id="CHEBI:15378"/>
        <dbReference type="ChEBI" id="CHEBI:33019"/>
        <dbReference type="ChEBI" id="CHEBI:58189"/>
        <dbReference type="ChEBI" id="CHEBI:156484"/>
        <dbReference type="ChEBI" id="CHEBI:156503"/>
        <dbReference type="EC" id="2.7.7.88"/>
    </reaction>
</comment>
<keyword evidence="17" id="KW-1035">Host cytoplasm</keyword>
<keyword evidence="15" id="KW-0693">Viral RNA replication</keyword>
<evidence type="ECO:0000256" key="21">
    <source>
        <dbReference type="ARBA" id="ARBA00026099"/>
    </source>
</evidence>
<evidence type="ECO:0000256" key="20">
    <source>
        <dbReference type="ARBA" id="ARBA00024499"/>
    </source>
</evidence>
<dbReference type="GO" id="GO:0030430">
    <property type="term" value="C:host cell cytoplasm"/>
    <property type="evidence" value="ECO:0007669"/>
    <property type="project" value="UniProtKB-SubCell"/>
</dbReference>
<keyword evidence="12" id="KW-0378">Hydrolase</keyword>
<dbReference type="GO" id="GO:0005524">
    <property type="term" value="F:ATP binding"/>
    <property type="evidence" value="ECO:0007669"/>
    <property type="project" value="UniProtKB-KW"/>
</dbReference>
<keyword evidence="30" id="KW-1185">Reference proteome</keyword>
<keyword evidence="7" id="KW-0507">mRNA processing</keyword>
<accession>A0A977PMC6</accession>
<dbReference type="Pfam" id="PF14318">
    <property type="entry name" value="Mononeg_mRNAcap"/>
    <property type="match status" value="1"/>
</dbReference>
<evidence type="ECO:0000256" key="18">
    <source>
        <dbReference type="ARBA" id="ARBA00023268"/>
    </source>
</evidence>
<evidence type="ECO:0000256" key="12">
    <source>
        <dbReference type="ARBA" id="ARBA00022801"/>
    </source>
</evidence>
<feature type="domain" description="Mononegavirus-type SAM-dependent 2'-O-MTase" evidence="28">
    <location>
        <begin position="1662"/>
        <end position="1851"/>
    </location>
</feature>
<organism evidence="29 30">
    <name type="scientific">Patchouli chlorosis-associated cytorhabdovirus</name>
    <dbReference type="NCBI Taxonomy" id="2979813"/>
    <lineage>
        <taxon>Viruses</taxon>
        <taxon>Riboviria</taxon>
        <taxon>Orthornavirae</taxon>
        <taxon>Negarnaviricota</taxon>
        <taxon>Haploviricotina</taxon>
        <taxon>Monjiviricetes</taxon>
        <taxon>Mononegavirales</taxon>
        <taxon>Rhabdoviridae</taxon>
        <taxon>Betarhabdovirinae</taxon>
    </lineage>
</organism>
<keyword evidence="14" id="KW-0946">Virion</keyword>
<reference evidence="29" key="1">
    <citation type="journal article" date="2022" name="Arch. Virol.">
        <title>Complete genome sequence of patchouli chlorosis-associated cytorhabdovirus, a new cytorhabdovirus infecting patchouli plants in Brazil.</title>
        <authorList>
            <person name="Kauffman C.M."/>
            <person name="de Jesus Boari A."/>
            <person name="Silva J.M.F."/>
        </authorList>
    </citation>
    <scope>NUCLEOTIDE SEQUENCE</scope>
    <source>
        <strain evidence="29">PA</strain>
    </source>
</reference>
<comment type="catalytic activity">
    <reaction evidence="24">
        <text>a 5'-end (5'-triphosphoguanosine)-adenylyl-adenylyl-cytidylyl-adenosine in mRNA + S-adenosyl-L-methionine = a 5'-end (5'-triphosphoguanosine)-(2'-O-methyladenylyl)-adenylyl-cytidylyl-adenosine in mRNA + S-adenosyl-L-homocysteine + H(+)</text>
        <dbReference type="Rhea" id="RHEA:65380"/>
        <dbReference type="Rhea" id="RHEA-COMP:16797"/>
        <dbReference type="Rhea" id="RHEA-COMP:16801"/>
        <dbReference type="ChEBI" id="CHEBI:15378"/>
        <dbReference type="ChEBI" id="CHEBI:57856"/>
        <dbReference type="ChEBI" id="CHEBI:59789"/>
        <dbReference type="ChEBI" id="CHEBI:156482"/>
        <dbReference type="ChEBI" id="CHEBI:156484"/>
    </reaction>
</comment>
<dbReference type="PROSITE" id="PS50526">
    <property type="entry name" value="RDRP_SSRNA_NEG_NONSEG"/>
    <property type="match status" value="1"/>
</dbReference>
<reference evidence="29" key="2">
    <citation type="submission" date="2022-05" db="EMBL/GenBank/DDBJ databases">
        <authorList>
            <person name="Kauffmann C.M."/>
            <person name="Nagata T."/>
        </authorList>
    </citation>
    <scope>NUCLEOTIDE SEQUENCE</scope>
    <source>
        <strain evidence="29">PA</strain>
    </source>
</reference>
<keyword evidence="18" id="KW-0511">Multifunctional enzyme</keyword>
<keyword evidence="9" id="KW-0949">S-adenosyl-L-methionine</keyword>
<comment type="catalytic activity">
    <reaction evidence="25">
        <text>a 5'-end (5'-triphosphoguanosine)-adenylyl-adenylyl-cytidylyl-adenosine in mRNA + 2 S-adenosyl-L-methionine = a 5'-end (N(7)-methyl 5'-triphosphoguanosine)-(2'-O-methyladenylyl)-adenylyl-cytidylyl-adenosine in mRNA + 2 S-adenosyl-L-homocysteine + H(+)</text>
        <dbReference type="Rhea" id="RHEA:65376"/>
        <dbReference type="Rhea" id="RHEA-COMP:16797"/>
        <dbReference type="Rhea" id="RHEA-COMP:16798"/>
        <dbReference type="ChEBI" id="CHEBI:15378"/>
        <dbReference type="ChEBI" id="CHEBI:57856"/>
        <dbReference type="ChEBI" id="CHEBI:59789"/>
        <dbReference type="ChEBI" id="CHEBI:156483"/>
        <dbReference type="ChEBI" id="CHEBI:156484"/>
        <dbReference type="EC" id="2.1.1.375"/>
    </reaction>
</comment>
<dbReference type="Proteomes" id="UP001246729">
    <property type="component" value="Segment"/>
</dbReference>
<evidence type="ECO:0000256" key="25">
    <source>
        <dbReference type="ARBA" id="ARBA00047370"/>
    </source>
</evidence>
<keyword evidence="11" id="KW-0547">Nucleotide-binding</keyword>
<feature type="domain" description="RdRp catalytic" evidence="27">
    <location>
        <begin position="565"/>
        <end position="751"/>
    </location>
</feature>
<protein>
    <recommendedName>
        <fullName evidence="23">Replicase</fullName>
        <ecNumber evidence="21">2.1.1.375</ecNumber>
        <ecNumber evidence="3">2.7.7.48</ecNumber>
        <ecNumber evidence="4">2.7.7.88</ecNumber>
    </recommendedName>
    <alternativeName>
        <fullName evidence="22">Transcriptase</fullName>
    </alternativeName>
</protein>
<evidence type="ECO:0000256" key="24">
    <source>
        <dbReference type="ARBA" id="ARBA00047332"/>
    </source>
</evidence>
<evidence type="ECO:0000313" key="29">
    <source>
        <dbReference type="EMBL" id="UXD79146.1"/>
    </source>
</evidence>
<keyword evidence="16" id="KW-0506">mRNA capping</keyword>
<keyword evidence="8" id="KW-0808">Transferase</keyword>
<evidence type="ECO:0000313" key="30">
    <source>
        <dbReference type="Proteomes" id="UP001246729"/>
    </source>
</evidence>
<evidence type="ECO:0000256" key="2">
    <source>
        <dbReference type="ARBA" id="ARBA00004328"/>
    </source>
</evidence>
<name>A0A977PMC6_9RHAB</name>
<evidence type="ECO:0000256" key="15">
    <source>
        <dbReference type="ARBA" id="ARBA00022953"/>
    </source>
</evidence>
<evidence type="ECO:0000256" key="7">
    <source>
        <dbReference type="ARBA" id="ARBA00022664"/>
    </source>
</evidence>
<evidence type="ECO:0000256" key="8">
    <source>
        <dbReference type="ARBA" id="ARBA00022679"/>
    </source>
</evidence>
<gene>
    <name evidence="29" type="primary">L</name>
</gene>
<evidence type="ECO:0000256" key="9">
    <source>
        <dbReference type="ARBA" id="ARBA00022691"/>
    </source>
</evidence>
<evidence type="ECO:0000256" key="6">
    <source>
        <dbReference type="ARBA" id="ARBA00022603"/>
    </source>
</evidence>
<dbReference type="EC" id="2.7.7.48" evidence="3"/>
<evidence type="ECO:0000256" key="16">
    <source>
        <dbReference type="ARBA" id="ARBA00023042"/>
    </source>
</evidence>
<dbReference type="InterPro" id="IPR014023">
    <property type="entry name" value="Mononeg_RNA_pol_cat"/>
</dbReference>
<evidence type="ECO:0000256" key="11">
    <source>
        <dbReference type="ARBA" id="ARBA00022741"/>
    </source>
</evidence>
<evidence type="ECO:0000259" key="27">
    <source>
        <dbReference type="PROSITE" id="PS50526"/>
    </source>
</evidence>
<evidence type="ECO:0000256" key="1">
    <source>
        <dbReference type="ARBA" id="ARBA00004192"/>
    </source>
</evidence>
<evidence type="ECO:0000256" key="13">
    <source>
        <dbReference type="ARBA" id="ARBA00022840"/>
    </source>
</evidence>
<keyword evidence="13" id="KW-0067">ATP-binding</keyword>
<dbReference type="PROSITE" id="PS51590">
    <property type="entry name" value="SAM_MT_MNV_L"/>
    <property type="match status" value="1"/>
</dbReference>
<evidence type="ECO:0000256" key="3">
    <source>
        <dbReference type="ARBA" id="ARBA00012494"/>
    </source>
</evidence>
<dbReference type="GO" id="GO:0004482">
    <property type="term" value="F:mRNA 5'-cap (guanine-N7-)-methyltransferase activity"/>
    <property type="evidence" value="ECO:0007669"/>
    <property type="project" value="InterPro"/>
</dbReference>
<comment type="subcellular location">
    <subcellularLocation>
        <location evidence="1">Host cytoplasm</location>
    </subcellularLocation>
    <subcellularLocation>
        <location evidence="2">Virion</location>
    </subcellularLocation>
</comment>
<keyword evidence="5 29" id="KW-0696">RNA-directed RNA polymerase</keyword>
<evidence type="ECO:0000256" key="14">
    <source>
        <dbReference type="ARBA" id="ARBA00022844"/>
    </source>
</evidence>
<evidence type="ECO:0000256" key="17">
    <source>
        <dbReference type="ARBA" id="ARBA00023200"/>
    </source>
</evidence>
<dbReference type="GO" id="GO:0003968">
    <property type="term" value="F:RNA-directed RNA polymerase activity"/>
    <property type="evidence" value="ECO:0007669"/>
    <property type="project" value="UniProtKB-KW"/>
</dbReference>
<evidence type="ECO:0000259" key="28">
    <source>
        <dbReference type="PROSITE" id="PS51590"/>
    </source>
</evidence>
<evidence type="ECO:0000256" key="22">
    <source>
        <dbReference type="ARBA" id="ARBA00030436"/>
    </source>
</evidence>
<dbReference type="GO" id="GO:0016787">
    <property type="term" value="F:hydrolase activity"/>
    <property type="evidence" value="ECO:0007669"/>
    <property type="project" value="UniProtKB-KW"/>
</dbReference>
<dbReference type="Pfam" id="PF00946">
    <property type="entry name" value="Mononeg_RNA_pol"/>
    <property type="match status" value="1"/>
</dbReference>
<proteinExistence type="predicted"/>
<evidence type="ECO:0000256" key="23">
    <source>
        <dbReference type="ARBA" id="ARBA00031012"/>
    </source>
</evidence>
<keyword evidence="6" id="KW-0489">Methyltransferase</keyword>
<dbReference type="GO" id="GO:0044423">
    <property type="term" value="C:virion component"/>
    <property type="evidence" value="ECO:0007669"/>
    <property type="project" value="UniProtKB-KW"/>
</dbReference>
<evidence type="ECO:0000256" key="5">
    <source>
        <dbReference type="ARBA" id="ARBA00022484"/>
    </source>
</evidence>
<dbReference type="InterPro" id="IPR026890">
    <property type="entry name" value="Mononeg_mRNAcap"/>
</dbReference>
<evidence type="ECO:0000256" key="19">
    <source>
        <dbReference type="ARBA" id="ARBA00024494"/>
    </source>
</evidence>
<dbReference type="EMBL" id="ON409991">
    <property type="protein sequence ID" value="UXD79146.1"/>
    <property type="molecule type" value="Genomic_RNA"/>
</dbReference>
<comment type="catalytic activity">
    <reaction evidence="26">
        <text>GTP + H2O = GDP + phosphate + H(+)</text>
        <dbReference type="Rhea" id="RHEA:19669"/>
        <dbReference type="ChEBI" id="CHEBI:15377"/>
        <dbReference type="ChEBI" id="CHEBI:15378"/>
        <dbReference type="ChEBI" id="CHEBI:37565"/>
        <dbReference type="ChEBI" id="CHEBI:43474"/>
        <dbReference type="ChEBI" id="CHEBI:58189"/>
    </reaction>
</comment>
<evidence type="ECO:0000256" key="4">
    <source>
        <dbReference type="ARBA" id="ARBA00012582"/>
    </source>
</evidence>
<sequence length="2072" mass="237696">MDFISKLNEDTEELCQTQVETPLSDYHLRNPVKKLDWWERERLPSRQYRDRVRIRQSLPNAKPMEDPSKAHAMLATYIPSMDNGKLKEAIGDLWYRFRMDNGILPRGSRAPIGNIIKAVGNSSKLYWDGMRFWNKVLLFMNANSSNRKTPSGQNEIPSVLPVLRGGRVMIYRVCVAVVTEDCPQGAVLDGDWVRMLSDMYTQRWLVKISAAIGREINPYHYPSDAIIDEIYAWGDKVLRGLGNEGFAVIKVFESLVVGYLQCKGENELVPADRFLRNTLKDLRSSSVVYSSYAAELLRILQKLDNKHHITQIYGLHRSWGHPTVDSLAGMEKLMKIGKKDIIKNNLLSINAGRMFKLLFCKEYRAKFGSYPKIYESGTLLATELQVNDPSAVNKRLHELEEWDRIKFRQTYKLPESFNLSMIVADKAISPTRSELVDCIKRKNTVMDSDLRRGVKRWLNDRSLDPVLFLQRVNDGLFPKDSLIIGLTPKERELNRIPRMFSLMSHLLRVYVVVTEQLLSDHILEMFPQITMTDSLLDLTRKMYNTVRNQSSLKKRFSKDRGWASKTVCISLDFEKWNGHMRKEMTSGVFTAIGDLFGLSELYNATYDLFSESYYYLADGSYIPSISESGDLVVEEPASFVHHKGGMEGLRQKGWTLYTVCGLEVILSKYDCEYRIMGMGDNQVLQITVYSNLVDESGRSTSEGISQMSQTLKLIFDDLVSSFTDSGLPLKPLETWMSEDLYLYGKVPIWRGVPLTMDLKKLMRTFPMSNEGVMTLENALSTVSSNAMAATQVSPCIWTAYCVYILMTSICIEDFLDYHPIIGDSLYKVGCERGYWLLSSTKFSAIRYPLPKDSWTMPRRSLRRAISIIPKSLSGYCGANIYEMMVRGFSDRLSRDLSYLNNILISPSTPGATCDLLRKWISPLYMPDCNYAMLLEDVSAVNLLSPRSPLSGVRQVVQRYLNQGMKIENPEFLQLVRAKNEEDCRYLAECLCEGKELHLRLLHDVFDATIYGYVDSIVSKVTKTTTIQKLAIQSDSVKVFDTIVKDEINYFAFFIWRCYQSGDTLPTSCATAQCKIIRERGWKKIIRGVTTPFPLSYMIETDCNADTGCRCEDGFVSIHYPDKQMPDEQWNFDIGGNPPYLGSMTKEKVVVGTGGKIYSAEPLIRRPIRLLRTINWFVPPDSRMAKTIERCVSSVTDLEISKFKGMEEGTAGSEAHRYQDSSTFRGALTSSNYLYSTRCHISTDNLVRYSKGAENTDFHYQATFCVILELSNMYVSNQIREGDVIVRFKHFKQCCYDCIHPIDEDFIDLNNDKSLSAIPSFKGNPYLYTPYHKIRILERISPLYEVSDREFSNDLYERLSPRKKSVLLHRSICDRIVKDIVTGRKSDTHVSVGLTSVKAYERTMYFKLNPRIMLDTVMWELRRMSEWTVLRSHPDRTKVTGSEVERVMIDTLNSADSHGFLGLAMFYCWEETAKAYCKSYPELVPPTTNPVSIASACESVRLSLIALIDRNIVHGIPRPELILEEEKDNKVIFKTLIINSLEKATSCSACISYVKRLETNDVWRDIKFQSCHYGHKLSDWFPRFPWIKSYITVERLRKDCESLLPQENAKRMAMRGCTVKNNFVTTLLSSENLRIRPETRVRNIPVNPDNDMSSGYTSFHLMTLASYPTSTAYKMQDILGGCGVRVAEKKCFCIGDGLGTSSSVLSAMGASEVISSTMLEPDDAIPHAYSHNVSPVPQFYGISNVNSSFASDRHNDVRSSIWETDWKNELRDCDVLYSDIEIVNRDDWESRQTAVFKIANSGMRSVTVIKDYIWSQEELANRLGAIWPSRARSWQLVTTRFRSHHYPEVWWILKDTSPYTSGDLLYPFSDKLSSIWIGFKRALNDTVYDISREDNLLISSLHSPLMLTKMVSVVKSWAVYDLMGSLLPQDGHFTSLYYYLLKAKRPFSIKSSDDSKHKLYKSDYLEIRTKMFAIAVSMLASIDDRLDMIRNSGQWTLSWKRYADKWDIRLKRNDEISEPECDVIKYVPTLNMMMREQGLLFEERKDTVEFKYTKNRKELCFPVTALSASLRKE</sequence>
<comment type="catalytic activity">
    <reaction evidence="20">
        <text>a 5'-end (5'-triphosphoguanosine)-(2'-O-methyladenylyl)-adenylyl-cytidylyl-adenosine in mRNA + S-adenosyl-L-methionine = a 5'-end (N(7)-methyl 5'-triphosphoguanosine)-(2'-O-methyladenylyl)-adenylyl-cytidylyl-adenosine in mRNA + S-adenosyl-L-homocysteine</text>
        <dbReference type="Rhea" id="RHEA:65440"/>
        <dbReference type="Rhea" id="RHEA-COMP:16798"/>
        <dbReference type="Rhea" id="RHEA-COMP:16801"/>
        <dbReference type="ChEBI" id="CHEBI:57856"/>
        <dbReference type="ChEBI" id="CHEBI:59789"/>
        <dbReference type="ChEBI" id="CHEBI:156482"/>
        <dbReference type="ChEBI" id="CHEBI:156483"/>
    </reaction>
</comment>
<keyword evidence="10" id="KW-0548">Nucleotidyltransferase</keyword>
<evidence type="ECO:0000256" key="10">
    <source>
        <dbReference type="ARBA" id="ARBA00022695"/>
    </source>
</evidence>
<dbReference type="EC" id="2.7.7.88" evidence="4"/>
<evidence type="ECO:0000256" key="26">
    <source>
        <dbReference type="ARBA" id="ARBA00048548"/>
    </source>
</evidence>
<dbReference type="EC" id="2.1.1.375" evidence="21"/>
<dbReference type="InterPro" id="IPR025786">
    <property type="entry name" value="Mononega_L_MeTrfase"/>
</dbReference>